<dbReference type="PANTHER" id="PTHR31589">
    <property type="entry name" value="PROTEIN, PUTATIVE (DUF239)-RELATED-RELATED"/>
    <property type="match status" value="1"/>
</dbReference>
<dbReference type="Pfam" id="PF03080">
    <property type="entry name" value="Neprosin"/>
    <property type="match status" value="1"/>
</dbReference>
<dbReference type="InterPro" id="IPR053168">
    <property type="entry name" value="Glutamic_endopeptidase"/>
</dbReference>
<evidence type="ECO:0000313" key="3">
    <source>
        <dbReference type="Proteomes" id="UP000447434"/>
    </source>
</evidence>
<gene>
    <name evidence="2" type="ORF">Lalb_Chr25g0283941</name>
</gene>
<dbReference type="AlphaFoldDB" id="A0A6A4NEA0"/>
<reference evidence="3" key="1">
    <citation type="journal article" date="2020" name="Nat. Commun.">
        <title>Genome sequence of the cluster root forming white lupin.</title>
        <authorList>
            <person name="Hufnagel B."/>
            <person name="Marques A."/>
            <person name="Soriano A."/>
            <person name="Marques L."/>
            <person name="Divol F."/>
            <person name="Doumas P."/>
            <person name="Sallet E."/>
            <person name="Mancinotti D."/>
            <person name="Carrere S."/>
            <person name="Marande W."/>
            <person name="Arribat S."/>
            <person name="Keller J."/>
            <person name="Huneau C."/>
            <person name="Blein T."/>
            <person name="Aime D."/>
            <person name="Laguerre M."/>
            <person name="Taylor J."/>
            <person name="Schubert V."/>
            <person name="Nelson M."/>
            <person name="Geu-Flores F."/>
            <person name="Crespi M."/>
            <person name="Gallardo-Guerrero K."/>
            <person name="Delaux P.-M."/>
            <person name="Salse J."/>
            <person name="Berges H."/>
            <person name="Guyot R."/>
            <person name="Gouzy J."/>
            <person name="Peret B."/>
        </authorList>
    </citation>
    <scope>NUCLEOTIDE SEQUENCE [LARGE SCALE GENOMIC DNA]</scope>
    <source>
        <strain evidence="3">cv. Amiga</strain>
    </source>
</reference>
<evidence type="ECO:0000259" key="1">
    <source>
        <dbReference type="PROSITE" id="PS52045"/>
    </source>
</evidence>
<feature type="domain" description="Neprosin PEP catalytic" evidence="1">
    <location>
        <begin position="1"/>
        <end position="92"/>
    </location>
</feature>
<proteinExistence type="predicted"/>
<evidence type="ECO:0000313" key="2">
    <source>
        <dbReference type="EMBL" id="KAE9584958.1"/>
    </source>
</evidence>
<dbReference type="InterPro" id="IPR004314">
    <property type="entry name" value="Neprosin"/>
</dbReference>
<organism evidence="2 3">
    <name type="scientific">Lupinus albus</name>
    <name type="common">White lupine</name>
    <name type="synonym">Lupinus termis</name>
    <dbReference type="NCBI Taxonomy" id="3870"/>
    <lineage>
        <taxon>Eukaryota</taxon>
        <taxon>Viridiplantae</taxon>
        <taxon>Streptophyta</taxon>
        <taxon>Embryophyta</taxon>
        <taxon>Tracheophyta</taxon>
        <taxon>Spermatophyta</taxon>
        <taxon>Magnoliopsida</taxon>
        <taxon>eudicotyledons</taxon>
        <taxon>Gunneridae</taxon>
        <taxon>Pentapetalae</taxon>
        <taxon>rosids</taxon>
        <taxon>fabids</taxon>
        <taxon>Fabales</taxon>
        <taxon>Fabaceae</taxon>
        <taxon>Papilionoideae</taxon>
        <taxon>50 kb inversion clade</taxon>
        <taxon>genistoids sensu lato</taxon>
        <taxon>core genistoids</taxon>
        <taxon>Genisteae</taxon>
        <taxon>Lupinus</taxon>
    </lineage>
</organism>
<name>A0A6A4NEA0_LUPAL</name>
<dbReference type="Proteomes" id="UP000447434">
    <property type="component" value="Chromosome 25"/>
</dbReference>
<protein>
    <submittedName>
        <fullName evidence="2">Putative neprosin</fullName>
    </submittedName>
</protein>
<keyword evidence="3" id="KW-1185">Reference proteome</keyword>
<dbReference type="PANTHER" id="PTHR31589:SF110">
    <property type="entry name" value="PROTEIN, PUTATIVE (DUF239)-RELATED"/>
    <property type="match status" value="1"/>
</dbReference>
<accession>A0A6A4NEA0</accession>
<comment type="caution">
    <text evidence="2">The sequence shown here is derived from an EMBL/GenBank/DDBJ whole genome shotgun (WGS) entry which is preliminary data.</text>
</comment>
<dbReference type="EMBL" id="WOCE01000025">
    <property type="protein sequence ID" value="KAE9584958.1"/>
    <property type="molecule type" value="Genomic_DNA"/>
</dbReference>
<dbReference type="PROSITE" id="PS52045">
    <property type="entry name" value="NEPROSIN_PEP_CD"/>
    <property type="match status" value="1"/>
</dbReference>
<sequence length="92" mass="10221">MIQWGGEIVNNHINGQHTTTEMGSGHFAEEEFGKASAFLNIEILDAAKNFISPKDFGILMDHESCYNIKTVSNDYFGTHFYYGGPGLNSICQ</sequence>
<dbReference type="OrthoDB" id="1858978at2759"/>